<dbReference type="AlphaFoldDB" id="A0A4R2GXZ0"/>
<dbReference type="InterPro" id="IPR015927">
    <property type="entry name" value="Peptidase_S24_S26A/B/C"/>
</dbReference>
<comment type="caution">
    <text evidence="3">The sequence shown here is derived from an EMBL/GenBank/DDBJ whole genome shotgun (WGS) entry which is preliminary data.</text>
</comment>
<dbReference type="Proteomes" id="UP000294881">
    <property type="component" value="Unassembled WGS sequence"/>
</dbReference>
<dbReference type="InterPro" id="IPR039418">
    <property type="entry name" value="LexA-like"/>
</dbReference>
<reference evidence="3 4" key="1">
    <citation type="submission" date="2019-03" db="EMBL/GenBank/DDBJ databases">
        <title>Genomic Encyclopedia of Type Strains, Phase IV (KMG-IV): sequencing the most valuable type-strain genomes for metagenomic binning, comparative biology and taxonomic classification.</title>
        <authorList>
            <person name="Goeker M."/>
        </authorList>
    </citation>
    <scope>NUCLEOTIDE SEQUENCE [LARGE SCALE GENOMIC DNA]</scope>
    <source>
        <strain evidence="3 4">DSM 22958</strain>
    </source>
</reference>
<dbReference type="Gene3D" id="2.10.109.10">
    <property type="entry name" value="Umud Fragment, subunit A"/>
    <property type="match status" value="1"/>
</dbReference>
<feature type="domain" description="Peptidase S24/S26A/S26B/S26C" evidence="2">
    <location>
        <begin position="186"/>
        <end position="291"/>
    </location>
</feature>
<accession>A0A4R2GXZ0</accession>
<organism evidence="3 4">
    <name type="scientific">Camelimonas lactis</name>
    <dbReference type="NCBI Taxonomy" id="659006"/>
    <lineage>
        <taxon>Bacteria</taxon>
        <taxon>Pseudomonadati</taxon>
        <taxon>Pseudomonadota</taxon>
        <taxon>Alphaproteobacteria</taxon>
        <taxon>Hyphomicrobiales</taxon>
        <taxon>Chelatococcaceae</taxon>
        <taxon>Camelimonas</taxon>
    </lineage>
</organism>
<feature type="region of interest" description="Disordered" evidence="1">
    <location>
        <begin position="157"/>
        <end position="176"/>
    </location>
</feature>
<evidence type="ECO:0000256" key="1">
    <source>
        <dbReference type="SAM" id="MobiDB-lite"/>
    </source>
</evidence>
<proteinExistence type="predicted"/>
<dbReference type="EMBL" id="SLWL01000001">
    <property type="protein sequence ID" value="TCO15855.1"/>
    <property type="molecule type" value="Genomic_DNA"/>
</dbReference>
<protein>
    <submittedName>
        <fullName evidence="3">Phage repressor protein C with HTH and peptisase S24 domain</fullName>
    </submittedName>
</protein>
<evidence type="ECO:0000313" key="4">
    <source>
        <dbReference type="Proteomes" id="UP000294881"/>
    </source>
</evidence>
<name>A0A4R2GXZ0_9HYPH</name>
<gene>
    <name evidence="3" type="ORF">EV666_101104</name>
</gene>
<keyword evidence="4" id="KW-1185">Reference proteome</keyword>
<evidence type="ECO:0000259" key="2">
    <source>
        <dbReference type="Pfam" id="PF00717"/>
    </source>
</evidence>
<dbReference type="InterPro" id="IPR036286">
    <property type="entry name" value="LexA/Signal_pep-like_sf"/>
</dbReference>
<dbReference type="SUPFAM" id="SSF51306">
    <property type="entry name" value="LexA/Signal peptidase"/>
    <property type="match status" value="1"/>
</dbReference>
<dbReference type="Pfam" id="PF00717">
    <property type="entry name" value="Peptidase_S24"/>
    <property type="match status" value="1"/>
</dbReference>
<evidence type="ECO:0000313" key="3">
    <source>
        <dbReference type="EMBL" id="TCO15855.1"/>
    </source>
</evidence>
<dbReference type="CDD" id="cd06529">
    <property type="entry name" value="S24_LexA-like"/>
    <property type="match status" value="1"/>
</dbReference>
<sequence length="318" mass="35388">MTRRDQPISATALPRISPAIYPRNMDATDLCHDSMAATFRDDCFRHCAHGDGYCDYRSMIVNADIAQYAHDKVCEIRDKQWMAIAFSPDWFSEQFARTGKSQAELFHFLSGRLGLDRSQVNKSILGKRKVQPPEMPLVWEFFGLDPADMATAMSARHLPGSTPAPQPSPNATRPEFQPFAPAPRIPVFGHAAAGDDGRFIMNGQRIADTFCPPVLSGVEGAYAVYVHGESMEPRFRAGETVWINPHQPVRQGDDVVAQILDADEDDGSPPSAYVKRFVSRGSELVLHQFNPPDGETYELRFPEQRVVSVHRIVFAGIG</sequence>